<sequence length="105" mass="11962">MLYLSCPGIQGLISWSADAGVLMTSPAMARPLPKEERTITGEGQLDHHHYYTPNQEREAAYLYGRFSSTYSWFPHVGSLVHYRVFKRGFDKTSKKCNGTWGCKSR</sequence>
<name>A0A4Y2PKF6_ARAVE</name>
<dbReference type="AlphaFoldDB" id="A0A4Y2PKF6"/>
<dbReference type="EMBL" id="BGPR01011380">
    <property type="protein sequence ID" value="GBN51000.1"/>
    <property type="molecule type" value="Genomic_DNA"/>
</dbReference>
<evidence type="ECO:0000313" key="2">
    <source>
        <dbReference type="Proteomes" id="UP000499080"/>
    </source>
</evidence>
<gene>
    <name evidence="1" type="ORF">AVEN_101413_1</name>
</gene>
<reference evidence="1 2" key="1">
    <citation type="journal article" date="2019" name="Sci. Rep.">
        <title>Orb-weaving spider Araneus ventricosus genome elucidates the spidroin gene catalogue.</title>
        <authorList>
            <person name="Kono N."/>
            <person name="Nakamura H."/>
            <person name="Ohtoshi R."/>
            <person name="Moran D.A.P."/>
            <person name="Shinohara A."/>
            <person name="Yoshida Y."/>
            <person name="Fujiwara M."/>
            <person name="Mori M."/>
            <person name="Tomita M."/>
            <person name="Arakawa K."/>
        </authorList>
    </citation>
    <scope>NUCLEOTIDE SEQUENCE [LARGE SCALE GENOMIC DNA]</scope>
</reference>
<protein>
    <submittedName>
        <fullName evidence="1">Uncharacterized protein</fullName>
    </submittedName>
</protein>
<proteinExistence type="predicted"/>
<accession>A0A4Y2PKF6</accession>
<dbReference type="Proteomes" id="UP000499080">
    <property type="component" value="Unassembled WGS sequence"/>
</dbReference>
<evidence type="ECO:0000313" key="1">
    <source>
        <dbReference type="EMBL" id="GBN51000.1"/>
    </source>
</evidence>
<keyword evidence="2" id="KW-1185">Reference proteome</keyword>
<comment type="caution">
    <text evidence="1">The sequence shown here is derived from an EMBL/GenBank/DDBJ whole genome shotgun (WGS) entry which is preliminary data.</text>
</comment>
<organism evidence="1 2">
    <name type="scientific">Araneus ventricosus</name>
    <name type="common">Orbweaver spider</name>
    <name type="synonym">Epeira ventricosa</name>
    <dbReference type="NCBI Taxonomy" id="182803"/>
    <lineage>
        <taxon>Eukaryota</taxon>
        <taxon>Metazoa</taxon>
        <taxon>Ecdysozoa</taxon>
        <taxon>Arthropoda</taxon>
        <taxon>Chelicerata</taxon>
        <taxon>Arachnida</taxon>
        <taxon>Araneae</taxon>
        <taxon>Araneomorphae</taxon>
        <taxon>Entelegynae</taxon>
        <taxon>Araneoidea</taxon>
        <taxon>Araneidae</taxon>
        <taxon>Araneus</taxon>
    </lineage>
</organism>